<organism evidence="1 2">
    <name type="scientific">Acinetobacter tandoii DSM 14970 = CIP 107469</name>
    <dbReference type="NCBI Taxonomy" id="1120927"/>
    <lineage>
        <taxon>Bacteria</taxon>
        <taxon>Pseudomonadati</taxon>
        <taxon>Pseudomonadota</taxon>
        <taxon>Gammaproteobacteria</taxon>
        <taxon>Moraxellales</taxon>
        <taxon>Moraxellaceae</taxon>
        <taxon>Acinetobacter</taxon>
    </lineage>
</organism>
<keyword evidence="2" id="KW-1185">Reference proteome</keyword>
<reference evidence="1 2" key="1">
    <citation type="submission" date="2013-03" db="EMBL/GenBank/DDBJ databases">
        <title>The Genome Sequence of Acinetobacter tandoii CIP 107469.</title>
        <authorList>
            <consortium name="The Broad Institute Genome Sequencing Platform"/>
            <consortium name="The Broad Institute Genome Sequencing Center for Infectious Disease"/>
            <person name="Cerqueira G."/>
            <person name="Feldgarden M."/>
            <person name="Courvalin P."/>
            <person name="Perichon B."/>
            <person name="Grillot-Courvalin C."/>
            <person name="Clermont D."/>
            <person name="Rocha E."/>
            <person name="Yoon E.-J."/>
            <person name="Nemec A."/>
            <person name="Walker B."/>
            <person name="Young S.K."/>
            <person name="Zeng Q."/>
            <person name="Gargeya S."/>
            <person name="Fitzgerald M."/>
            <person name="Haas B."/>
            <person name="Abouelleil A."/>
            <person name="Alvarado L."/>
            <person name="Arachchi H.M."/>
            <person name="Berlin A.M."/>
            <person name="Chapman S.B."/>
            <person name="Dewar J."/>
            <person name="Goldberg J."/>
            <person name="Griggs A."/>
            <person name="Gujja S."/>
            <person name="Hansen M."/>
            <person name="Howarth C."/>
            <person name="Imamovic A."/>
            <person name="Larimer J."/>
            <person name="McCowan C."/>
            <person name="Murphy C."/>
            <person name="Neiman D."/>
            <person name="Pearson M."/>
            <person name="Priest M."/>
            <person name="Roberts A."/>
            <person name="Saif S."/>
            <person name="Shea T."/>
            <person name="Sisk P."/>
            <person name="Sykes S."/>
            <person name="Wortman J."/>
            <person name="Nusbaum C."/>
            <person name="Birren B."/>
        </authorList>
    </citation>
    <scope>NUCLEOTIDE SEQUENCE [LARGE SCALE GENOMIC DNA]</scope>
    <source>
        <strain evidence="1 2">CIP 107469</strain>
    </source>
</reference>
<proteinExistence type="predicted"/>
<accession>R9AXC9</accession>
<dbReference type="RefSeq" id="WP_016166790.1">
    <property type="nucleotide sequence ID" value="NZ_JHZG01000001.1"/>
</dbReference>
<sequence length="185" mass="21069">MKANEFVKKHGWDAVINAVKSTNAEETATFESTNLDPILSKSGEVIRFNVKVHRIKYEEVKRLVESYELINGLGGYEKAKKAFDELCEHEKDLITCGRVVLTKNELSDALLEYRRANNIFEMDDYIIHDGELKVFAMWSTAIEGCAYIGYAYAEDGEMADKDEFRHATDEEIEAGKRLDSLKEAT</sequence>
<evidence type="ECO:0000313" key="1">
    <source>
        <dbReference type="EMBL" id="EOR06847.1"/>
    </source>
</evidence>
<dbReference type="Proteomes" id="UP000016201">
    <property type="component" value="Unassembled WGS sequence"/>
</dbReference>
<dbReference type="PATRIC" id="fig|1120927.3.peg.1661"/>
<protein>
    <submittedName>
        <fullName evidence="1">Uncharacterized protein</fullName>
    </submittedName>
</protein>
<dbReference type="OrthoDB" id="6694955at2"/>
<name>R9AXC9_9GAMM</name>
<gene>
    <name evidence="1" type="ORF">I593_01714</name>
</gene>
<dbReference type="EMBL" id="AQFM01000037">
    <property type="protein sequence ID" value="EOR06847.1"/>
    <property type="molecule type" value="Genomic_DNA"/>
</dbReference>
<evidence type="ECO:0000313" key="2">
    <source>
        <dbReference type="Proteomes" id="UP000016201"/>
    </source>
</evidence>
<comment type="caution">
    <text evidence="1">The sequence shown here is derived from an EMBL/GenBank/DDBJ whole genome shotgun (WGS) entry which is preliminary data.</text>
</comment>
<dbReference type="AlphaFoldDB" id="R9AXC9"/>